<reference evidence="2" key="1">
    <citation type="submission" date="2021-01" db="EMBL/GenBank/DDBJ databases">
        <authorList>
            <consortium name="Genoscope - CEA"/>
            <person name="William W."/>
        </authorList>
    </citation>
    <scope>NUCLEOTIDE SEQUENCE</scope>
</reference>
<keyword evidence="1" id="KW-0175">Coiled coil</keyword>
<dbReference type="PANTHER" id="PTHR13284:SF4">
    <property type="entry name" value="C2H2-TYPE DOMAIN-CONTAINING PROTEIN"/>
    <property type="match status" value="1"/>
</dbReference>
<feature type="coiled-coil region" evidence="1">
    <location>
        <begin position="72"/>
        <end position="134"/>
    </location>
</feature>
<dbReference type="EMBL" id="CAJJDN010000065">
    <property type="protein sequence ID" value="CAD8095833.1"/>
    <property type="molecule type" value="Genomic_DNA"/>
</dbReference>
<name>A0A8S1P0G0_9CILI</name>
<dbReference type="Proteomes" id="UP000692954">
    <property type="component" value="Unassembled WGS sequence"/>
</dbReference>
<dbReference type="GO" id="GO:1990904">
    <property type="term" value="C:ribonucleoprotein complex"/>
    <property type="evidence" value="ECO:0007669"/>
    <property type="project" value="TreeGrafter"/>
</dbReference>
<evidence type="ECO:0000313" key="3">
    <source>
        <dbReference type="Proteomes" id="UP000692954"/>
    </source>
</evidence>
<evidence type="ECO:0008006" key="4">
    <source>
        <dbReference type="Google" id="ProtNLM"/>
    </source>
</evidence>
<dbReference type="AlphaFoldDB" id="A0A8S1P0G0"/>
<gene>
    <name evidence="2" type="ORF">PSON_ATCC_30995.1.T0650112</name>
</gene>
<dbReference type="PANTHER" id="PTHR13284">
    <property type="entry name" value="GH01354P"/>
    <property type="match status" value="1"/>
</dbReference>
<keyword evidence="3" id="KW-1185">Reference proteome</keyword>
<evidence type="ECO:0000256" key="1">
    <source>
        <dbReference type="SAM" id="Coils"/>
    </source>
</evidence>
<dbReference type="GO" id="GO:0003730">
    <property type="term" value="F:mRNA 3'-UTR binding"/>
    <property type="evidence" value="ECO:0007669"/>
    <property type="project" value="TreeGrafter"/>
</dbReference>
<dbReference type="InterPro" id="IPR040051">
    <property type="entry name" value="SECISBP2"/>
</dbReference>
<dbReference type="GO" id="GO:0043021">
    <property type="term" value="F:ribonucleoprotein complex binding"/>
    <property type="evidence" value="ECO:0007669"/>
    <property type="project" value="TreeGrafter"/>
</dbReference>
<evidence type="ECO:0000313" key="2">
    <source>
        <dbReference type="EMBL" id="CAD8095833.1"/>
    </source>
</evidence>
<comment type="caution">
    <text evidence="2">The sequence shown here is derived from an EMBL/GenBank/DDBJ whole genome shotgun (WGS) entry which is preliminary data.</text>
</comment>
<dbReference type="GO" id="GO:0005739">
    <property type="term" value="C:mitochondrion"/>
    <property type="evidence" value="ECO:0007669"/>
    <property type="project" value="TreeGrafter"/>
</dbReference>
<proteinExistence type="predicted"/>
<sequence>MQQRKKLNLNASAFSCEINDPQINSNNQPSQSTNFQPDVKYENQETNQFRYDYHYAYHYTDQNRQNTNFFYQKKANQQSKRIEQNENRLQIKNNKLDLQDNCKQEQKEKQSQKIEKQIKNNKAQQSQVESQDQQKIIKQEKLEAPEEPKQLVLDPKLGYWTYSQKEYEEFNKQVKEYQIKKAEYDERIKGQRMLEQRKRMEKFSKLKEKKQKRNNLLGMKKINQLIRELRIQYKQYVRREKKKQFGYVLDDNDNIQIVEQEKKKKKLSKIQKAKQLWDNLNDPDYETVDEDQIKQDDQQLITILNQLSKINPYSKEKYNNMKIRPWITQIPCKELDDMTLQFINELSFMQAKKKVIEPKKMKKRVVAGIKECLRSIQYTLPEKSSKLIIVPIGIQECPIKNGPDHHILKILKEGYNKNIPIIFASTRSKLGRAFSGKFGPKISVISVINYQNMEEQFTKLIQQSEQQREQFRQLYGDINVIEYINQI</sequence>
<accession>A0A8S1P0G0</accession>
<dbReference type="OrthoDB" id="307027at2759"/>
<dbReference type="GO" id="GO:0035368">
    <property type="term" value="F:selenocysteine insertion sequence binding"/>
    <property type="evidence" value="ECO:0007669"/>
    <property type="project" value="InterPro"/>
</dbReference>
<organism evidence="2 3">
    <name type="scientific">Paramecium sonneborni</name>
    <dbReference type="NCBI Taxonomy" id="65129"/>
    <lineage>
        <taxon>Eukaryota</taxon>
        <taxon>Sar</taxon>
        <taxon>Alveolata</taxon>
        <taxon>Ciliophora</taxon>
        <taxon>Intramacronucleata</taxon>
        <taxon>Oligohymenophorea</taxon>
        <taxon>Peniculida</taxon>
        <taxon>Parameciidae</taxon>
        <taxon>Paramecium</taxon>
    </lineage>
</organism>
<protein>
    <recommendedName>
        <fullName evidence="4">Ribosomal protein L7Ae/L30e/S12e/Gadd45 domain-containing protein</fullName>
    </recommendedName>
</protein>